<evidence type="ECO:0000313" key="3">
    <source>
        <dbReference type="Proteomes" id="UP001500326"/>
    </source>
</evidence>
<sequence>MDLARAISTLRDAAGMTNQELIERAGISSSYFYSRLRGAAPFDVNDIENIAGALGVHPHEISRVAALDGAVEEIEALVQTRPRELGRRLTAVAHAPRADGSAFDLHQLLRDLAERGISLSAENWAALIGGGAGTGVSVRLLEGVSDYAGISPTYLLDLDDDEAAEAAEANLDFREALKDSGADSISARAVGEVSPAALRAIAQSLRSISAQ</sequence>
<protein>
    <recommendedName>
        <fullName evidence="1">HTH cro/C1-type domain-containing protein</fullName>
    </recommendedName>
</protein>
<dbReference type="CDD" id="cd00093">
    <property type="entry name" value="HTH_XRE"/>
    <property type="match status" value="1"/>
</dbReference>
<gene>
    <name evidence="2" type="ORF">GCM10009777_36530</name>
</gene>
<dbReference type="InterPro" id="IPR001387">
    <property type="entry name" value="Cro/C1-type_HTH"/>
</dbReference>
<dbReference type="SUPFAM" id="SSF47413">
    <property type="entry name" value="lambda repressor-like DNA-binding domains"/>
    <property type="match status" value="1"/>
</dbReference>
<dbReference type="Gene3D" id="1.10.260.40">
    <property type="entry name" value="lambda repressor-like DNA-binding domains"/>
    <property type="match status" value="2"/>
</dbReference>
<evidence type="ECO:0000313" key="2">
    <source>
        <dbReference type="EMBL" id="GAA1996404.1"/>
    </source>
</evidence>
<feature type="domain" description="HTH cro/C1-type" evidence="1">
    <location>
        <begin position="7"/>
        <end position="61"/>
    </location>
</feature>
<comment type="caution">
    <text evidence="2">The sequence shown here is derived from an EMBL/GenBank/DDBJ whole genome shotgun (WGS) entry which is preliminary data.</text>
</comment>
<reference evidence="2 3" key="1">
    <citation type="journal article" date="2019" name="Int. J. Syst. Evol. Microbiol.">
        <title>The Global Catalogue of Microorganisms (GCM) 10K type strain sequencing project: providing services to taxonomists for standard genome sequencing and annotation.</title>
        <authorList>
            <consortium name="The Broad Institute Genomics Platform"/>
            <consortium name="The Broad Institute Genome Sequencing Center for Infectious Disease"/>
            <person name="Wu L."/>
            <person name="Ma J."/>
        </authorList>
    </citation>
    <scope>NUCLEOTIDE SEQUENCE [LARGE SCALE GENOMIC DNA]</scope>
    <source>
        <strain evidence="2 3">JCM 14902</strain>
    </source>
</reference>
<keyword evidence="3" id="KW-1185">Reference proteome</keyword>
<dbReference type="EMBL" id="BAAAOH010000001">
    <property type="protein sequence ID" value="GAA1996404.1"/>
    <property type="molecule type" value="Genomic_DNA"/>
</dbReference>
<evidence type="ECO:0000259" key="1">
    <source>
        <dbReference type="PROSITE" id="PS50943"/>
    </source>
</evidence>
<name>A0ABN2T355_9MICO</name>
<organism evidence="2 3">
    <name type="scientific">Microbacterium pumilum</name>
    <dbReference type="NCBI Taxonomy" id="344165"/>
    <lineage>
        <taxon>Bacteria</taxon>
        <taxon>Bacillati</taxon>
        <taxon>Actinomycetota</taxon>
        <taxon>Actinomycetes</taxon>
        <taxon>Micrococcales</taxon>
        <taxon>Microbacteriaceae</taxon>
        <taxon>Microbacterium</taxon>
    </lineage>
</organism>
<dbReference type="Pfam" id="PF13560">
    <property type="entry name" value="HTH_31"/>
    <property type="match status" value="1"/>
</dbReference>
<proteinExistence type="predicted"/>
<dbReference type="PROSITE" id="PS50943">
    <property type="entry name" value="HTH_CROC1"/>
    <property type="match status" value="1"/>
</dbReference>
<dbReference type="InterPro" id="IPR010982">
    <property type="entry name" value="Lambda_DNA-bd_dom_sf"/>
</dbReference>
<accession>A0ABN2T355</accession>
<dbReference type="Proteomes" id="UP001500326">
    <property type="component" value="Unassembled WGS sequence"/>
</dbReference>